<feature type="region of interest" description="Disordered" evidence="1">
    <location>
        <begin position="37"/>
        <end position="228"/>
    </location>
</feature>
<feature type="compositionally biased region" description="Polar residues" evidence="1">
    <location>
        <begin position="703"/>
        <end position="715"/>
    </location>
</feature>
<dbReference type="AlphaFoldDB" id="A0A6S7II15"/>
<proteinExistence type="predicted"/>
<evidence type="ECO:0000256" key="1">
    <source>
        <dbReference type="SAM" id="MobiDB-lite"/>
    </source>
</evidence>
<gene>
    <name evidence="2" type="ORF">PACLA_8A028242</name>
</gene>
<sequence>MDVSKVRRFQEEIVIDVRNMKLSLDEMKGTLREIIINNKINKNKQTSDQDDDDNDNTISNDESKHNDGSSSGDDDDDGNVNKNSKTKENIKGNNPNNKKYKKIGNNKKVNSKEEETLNQGESSMAGSPKKVQTVMDKTSFETKSANKTEVKPRVLKKPDVPPKSSKARKAPLEPKGAKNTHIAERRKKFEENTESDTKKRNTDHEESQYDRTDKHVEQTNETGQNEEYDTIIPYGEDDMAENELEGKKLVYPAWPLPGMCQQVNTSSNGTFPQPCPQFKHDYQQQLDLQMHPVKQESHQVRKSFVNIDHEESQYDRTDKRVEQTNETGQNEEYDTIIPYGQDMPEKELDGKNIVYPAWPLPGMCQQVNTSSNGTFPQPCPQFKHDHQQQLDLQMHPVKQESHQVIKSFVNIDHEESQYDRTDKRVEQTNETCQNEEYDTIIPYGQADMPENELEGKKLVYPAWPLPGMCQQVNTSSNGTFPQPCPQFKYDHQQQLDLQMHPVKQESHQLVQCINEKGFPLIQNVEKQHPVFCTNTKCLQFRAEHPKEICFGQLPHANAERSGQSYSEMPISHVQTQKSIQFSSDREPIYSSPKRNKMVSYSDFDVSKKIQKQHSCESCNCRSETEGGLQIPTTRHQDVQDENISTNYEGSLWKNLRSEDPIDNEQQSFSSTYLHFNDDSGYCSHSVQPTSFSHTRQSGRRRTAQQTKNENIGSRSTHSDGVMVEMPYVERIYKKIPGINSEFSTNEGNW</sequence>
<feature type="compositionally biased region" description="Basic and acidic residues" evidence="1">
    <location>
        <begin position="170"/>
        <end position="218"/>
    </location>
</feature>
<name>A0A6S7II15_PARCT</name>
<feature type="region of interest" description="Disordered" evidence="1">
    <location>
        <begin position="686"/>
        <end position="718"/>
    </location>
</feature>
<dbReference type="EMBL" id="CACRXK020009497">
    <property type="protein sequence ID" value="CAB4017326.1"/>
    <property type="molecule type" value="Genomic_DNA"/>
</dbReference>
<dbReference type="Proteomes" id="UP001152795">
    <property type="component" value="Unassembled WGS sequence"/>
</dbReference>
<feature type="compositionally biased region" description="Low complexity" evidence="1">
    <location>
        <begin position="37"/>
        <end position="46"/>
    </location>
</feature>
<accession>A0A6S7II15</accession>
<protein>
    <submittedName>
        <fullName evidence="2">Uncharacterized protein</fullName>
    </submittedName>
</protein>
<comment type="caution">
    <text evidence="2">The sequence shown here is derived from an EMBL/GenBank/DDBJ whole genome shotgun (WGS) entry which is preliminary data.</text>
</comment>
<evidence type="ECO:0000313" key="3">
    <source>
        <dbReference type="Proteomes" id="UP001152795"/>
    </source>
</evidence>
<reference evidence="2" key="1">
    <citation type="submission" date="2020-04" db="EMBL/GenBank/DDBJ databases">
        <authorList>
            <person name="Alioto T."/>
            <person name="Alioto T."/>
            <person name="Gomez Garrido J."/>
        </authorList>
    </citation>
    <scope>NUCLEOTIDE SEQUENCE</scope>
    <source>
        <strain evidence="2">A484AB</strain>
    </source>
</reference>
<evidence type="ECO:0000313" key="2">
    <source>
        <dbReference type="EMBL" id="CAB4017326.1"/>
    </source>
</evidence>
<feature type="compositionally biased region" description="Polar residues" evidence="1">
    <location>
        <begin position="686"/>
        <end position="695"/>
    </location>
</feature>
<feature type="compositionally biased region" description="Basic and acidic residues" evidence="1">
    <location>
        <begin position="138"/>
        <end position="160"/>
    </location>
</feature>
<organism evidence="2 3">
    <name type="scientific">Paramuricea clavata</name>
    <name type="common">Red gorgonian</name>
    <name type="synonym">Violescent sea-whip</name>
    <dbReference type="NCBI Taxonomy" id="317549"/>
    <lineage>
        <taxon>Eukaryota</taxon>
        <taxon>Metazoa</taxon>
        <taxon>Cnidaria</taxon>
        <taxon>Anthozoa</taxon>
        <taxon>Octocorallia</taxon>
        <taxon>Malacalcyonacea</taxon>
        <taxon>Plexauridae</taxon>
        <taxon>Paramuricea</taxon>
    </lineage>
</organism>
<keyword evidence="3" id="KW-1185">Reference proteome</keyword>